<evidence type="ECO:0008006" key="4">
    <source>
        <dbReference type="Google" id="ProtNLM"/>
    </source>
</evidence>
<feature type="chain" id="PRO_5026235358" description="PknH-like extracellular domain-containing protein" evidence="1">
    <location>
        <begin position="30"/>
        <end position="236"/>
    </location>
</feature>
<gene>
    <name evidence="2" type="ORF">CEB94_31870</name>
</gene>
<name>A0A6G5RM64_9ACTN</name>
<accession>A0A6G5RM64</accession>
<dbReference type="EMBL" id="CP021978">
    <property type="protein sequence ID" value="QCD58921.1"/>
    <property type="molecule type" value="Genomic_DNA"/>
</dbReference>
<organism evidence="2 3">
    <name type="scientific">Streptomyces hawaiiensis</name>
    <dbReference type="NCBI Taxonomy" id="67305"/>
    <lineage>
        <taxon>Bacteria</taxon>
        <taxon>Bacillati</taxon>
        <taxon>Actinomycetota</taxon>
        <taxon>Actinomycetes</taxon>
        <taxon>Kitasatosporales</taxon>
        <taxon>Streptomycetaceae</taxon>
        <taxon>Streptomyces</taxon>
    </lineage>
</organism>
<proteinExistence type="predicted"/>
<reference evidence="2 3" key="1">
    <citation type="submission" date="2017-06" db="EMBL/GenBank/DDBJ databases">
        <title>Complete Genome Sequence of Streptomyces hawaiiensis NRRL 15010 and insights into acyldepsipeptides biosynthesis.</title>
        <authorList>
            <person name="Mariita R.M."/>
            <person name="Sello J.K."/>
        </authorList>
    </citation>
    <scope>NUCLEOTIDE SEQUENCE [LARGE SCALE GENOMIC DNA]</scope>
    <source>
        <strain evidence="2 3">ATCC 12236</strain>
    </source>
</reference>
<feature type="signal peptide" evidence="1">
    <location>
        <begin position="1"/>
        <end position="29"/>
    </location>
</feature>
<keyword evidence="3" id="KW-1185">Reference proteome</keyword>
<evidence type="ECO:0000256" key="1">
    <source>
        <dbReference type="SAM" id="SignalP"/>
    </source>
</evidence>
<dbReference type="Proteomes" id="UP000495940">
    <property type="component" value="Chromosome"/>
</dbReference>
<protein>
    <recommendedName>
        <fullName evidence="4">PknH-like extracellular domain-containing protein</fullName>
    </recommendedName>
</protein>
<keyword evidence="1" id="KW-0732">Signal</keyword>
<dbReference type="PROSITE" id="PS51257">
    <property type="entry name" value="PROKAR_LIPOPROTEIN"/>
    <property type="match status" value="1"/>
</dbReference>
<evidence type="ECO:0000313" key="2">
    <source>
        <dbReference type="EMBL" id="QCD58921.1"/>
    </source>
</evidence>
<evidence type="ECO:0000313" key="3">
    <source>
        <dbReference type="Proteomes" id="UP000495940"/>
    </source>
</evidence>
<dbReference type="AlphaFoldDB" id="A0A6G5RM64"/>
<dbReference type="KEGG" id="shaw:CEB94_31870"/>
<dbReference type="RefSeq" id="WP_175435396.1">
    <property type="nucleotide sequence ID" value="NZ_CP021978.1"/>
</dbReference>
<sequence length="236" mass="24243">MKRTTAAAVSLLTSAAIISLAGCSGTATASAPGATAPHKRQPTPAERVTALLVTPGDLGTGYSVREFDPAKGKSVFARSAREITGDGPCIPLAAMTHQLPLGTPQAHLSRVVSTDEAPGTRIYVTLATYGQGMAMTAMDTLLADAVQGCSLGFTVKAHGTSELYYPFEPEDTPNVGDEALAYRGAVTEEGGGTRPIRTTVVRHGDTITVCTAVGGARIARPGLLAPVIEAQDAKLP</sequence>